<feature type="region of interest" description="Disordered" evidence="4">
    <location>
        <begin position="194"/>
        <end position="226"/>
    </location>
</feature>
<dbReference type="Gene3D" id="3.40.50.300">
    <property type="entry name" value="P-loop containing nucleotide triphosphate hydrolases"/>
    <property type="match status" value="1"/>
</dbReference>
<dbReference type="PANTHER" id="PTHR36766:SF40">
    <property type="entry name" value="DISEASE RESISTANCE PROTEIN RGA3"/>
    <property type="match status" value="1"/>
</dbReference>
<evidence type="ECO:0000256" key="3">
    <source>
        <dbReference type="ARBA" id="ARBA00022821"/>
    </source>
</evidence>
<evidence type="ECO:0000313" key="8">
    <source>
        <dbReference type="EMBL" id="TVU43667.1"/>
    </source>
</evidence>
<evidence type="ECO:0000259" key="6">
    <source>
        <dbReference type="Pfam" id="PF23559"/>
    </source>
</evidence>
<dbReference type="InterPro" id="IPR027417">
    <property type="entry name" value="P-loop_NTPase"/>
</dbReference>
<evidence type="ECO:0000259" key="5">
    <source>
        <dbReference type="Pfam" id="PF00931"/>
    </source>
</evidence>
<dbReference type="GO" id="GO:0009626">
    <property type="term" value="P:plant-type hypersensitive response"/>
    <property type="evidence" value="ECO:0007669"/>
    <property type="project" value="UniProtKB-ARBA"/>
</dbReference>
<feature type="domain" description="R13L1/DRL21-like LRR repeat region" evidence="7">
    <location>
        <begin position="740"/>
        <end position="844"/>
    </location>
</feature>
<dbReference type="GO" id="GO:0002758">
    <property type="term" value="P:innate immune response-activating signaling pathway"/>
    <property type="evidence" value="ECO:0007669"/>
    <property type="project" value="UniProtKB-ARBA"/>
</dbReference>
<dbReference type="AlphaFoldDB" id="A0A5J9W6T5"/>
<accession>A0A5J9W6T5</accession>
<comment type="caution">
    <text evidence="8">The sequence shown here is derived from an EMBL/GenBank/DDBJ whole genome shotgun (WGS) entry which is preliminary data.</text>
</comment>
<dbReference type="InterPro" id="IPR042197">
    <property type="entry name" value="Apaf_helical"/>
</dbReference>
<keyword evidence="1" id="KW-0433">Leucine-rich repeat</keyword>
<keyword evidence="9" id="KW-1185">Reference proteome</keyword>
<dbReference type="Gene3D" id="3.80.10.10">
    <property type="entry name" value="Ribonuclease Inhibitor"/>
    <property type="match status" value="2"/>
</dbReference>
<protein>
    <recommendedName>
        <fullName evidence="10">NB-ARC domain-containing protein</fullName>
    </recommendedName>
</protein>
<dbReference type="InterPro" id="IPR002182">
    <property type="entry name" value="NB-ARC"/>
</dbReference>
<feature type="domain" description="Disease resistance protein winged helix" evidence="6">
    <location>
        <begin position="479"/>
        <end position="548"/>
    </location>
</feature>
<sequence>MEALQWIFSTGIDVGEAVQLNDELERLRATLPKARFLINRGEWGRFKNKDLAELLSHLKDTTYDAEDLLRELDDQVLRQHIEDAGRSWAGQLLSSSLTLAKRFIYGSKKRVNEIQDKLKNSMDEVEGVLSLMGLNIEPAEQLMPETSSLISAPEVFGRDSEREELMDKLNVMIERDDQRDQVIENLGVPLTRSAKSNGKRAKAATDSWGASTSKPAKQLKGQSRDGVGLADINDTSNKVSVIPIVGIGGVGKTTLAQVIYNDSRVKRHFGVRVWVCVSDVFDKKRMTKEIVESISGEEFNGPCSFNALREELQEQLKRRKFLLVLDDIWPNANSHWEEFYAPLRQGFEGSMILVTTRYPKVADHIRTSNCQPVQLGGLPDDIFWEFFRKCAFEDRELESYPELQVIGKNISSRLCGSPLAAKTLGRLLSMELTVEHWRTVQNSELWQLQHEDNEILPALRLSYLYLPQEHKRCFAFCSMFPKDYSFQRHELVDIWMAEGFLVPKGTERLEDVGMGYLDELRSRFLFQTDPKFPNQNRYVMHDLIHDMAQSVSVNECFLLQDSSHADQRRVPQTVRHMSVMVDDESLSREIQQLKKLRSLRLQPRFNVEITYFNQLTNILFLSLKGCKLEKLHESICELGSLRYLDISHSRVRELPEKFWRLCSLQVLDATRSSLQTVHQDVTKLINLRLLALPSKAYGALETVSGIGNLSSLRNLRQFTIRKKNGWRIGELKGKKNGWRIGELKGMNQLSGTLTILELRHVQSKEEASEARLADKQYVNVLDLRWGRWARNANDVVEGLRPHPRIEHLKVSNFDGDLFPSWFNPQDLPNLKSLELCVCSGLKSTADGTLARQNHASGSISCSSFSHLTTLRVYCCTELTDLGQFLSPENLPSLRSMKLEECHGLVSIAAHNFVGFVFLQDLVIYGCHKLVCPREMVLPPSLRRLTIGRCGVLERSFPACLENLTSLTVLKLIGCDNVKFIPLSSIPSTKTLKYLRLHNCKELSSIEAPHCLSSIQYVEISQCPKLTEVEQPFETNRLTKEEKELLESW</sequence>
<evidence type="ECO:0000256" key="4">
    <source>
        <dbReference type="SAM" id="MobiDB-lite"/>
    </source>
</evidence>
<keyword evidence="3" id="KW-0611">Plant defense</keyword>
<dbReference type="SUPFAM" id="SSF52047">
    <property type="entry name" value="RNI-like"/>
    <property type="match status" value="1"/>
</dbReference>
<gene>
    <name evidence="8" type="ORF">EJB05_10153</name>
</gene>
<evidence type="ECO:0000313" key="9">
    <source>
        <dbReference type="Proteomes" id="UP000324897"/>
    </source>
</evidence>
<dbReference type="PANTHER" id="PTHR36766">
    <property type="entry name" value="PLANT BROAD-SPECTRUM MILDEW RESISTANCE PROTEIN RPW8"/>
    <property type="match status" value="1"/>
</dbReference>
<dbReference type="Gene3D" id="1.10.8.430">
    <property type="entry name" value="Helical domain of apoptotic protease-activating factors"/>
    <property type="match status" value="1"/>
</dbReference>
<dbReference type="Pfam" id="PF25019">
    <property type="entry name" value="LRR_R13L1-DRL21"/>
    <property type="match status" value="1"/>
</dbReference>
<dbReference type="SUPFAM" id="SSF52540">
    <property type="entry name" value="P-loop containing nucleoside triphosphate hydrolases"/>
    <property type="match status" value="1"/>
</dbReference>
<keyword evidence="2" id="KW-0677">Repeat</keyword>
<evidence type="ECO:0008006" key="10">
    <source>
        <dbReference type="Google" id="ProtNLM"/>
    </source>
</evidence>
<dbReference type="InterPro" id="IPR056789">
    <property type="entry name" value="LRR_R13L1-DRL21"/>
</dbReference>
<evidence type="ECO:0000256" key="2">
    <source>
        <dbReference type="ARBA" id="ARBA00022737"/>
    </source>
</evidence>
<dbReference type="InterPro" id="IPR058922">
    <property type="entry name" value="WHD_DRP"/>
</dbReference>
<dbReference type="Proteomes" id="UP000324897">
    <property type="component" value="Unassembled WGS sequence"/>
</dbReference>
<feature type="domain" description="NB-ARC" evidence="5">
    <location>
        <begin position="236"/>
        <end position="394"/>
    </location>
</feature>
<evidence type="ECO:0000259" key="7">
    <source>
        <dbReference type="Pfam" id="PF25019"/>
    </source>
</evidence>
<dbReference type="OrthoDB" id="771937at2759"/>
<dbReference type="Gramene" id="TVU43667">
    <property type="protein sequence ID" value="TVU43667"/>
    <property type="gene ID" value="EJB05_10153"/>
</dbReference>
<dbReference type="InterPro" id="IPR032675">
    <property type="entry name" value="LRR_dom_sf"/>
</dbReference>
<evidence type="ECO:0000256" key="1">
    <source>
        <dbReference type="ARBA" id="ARBA00022614"/>
    </source>
</evidence>
<dbReference type="EMBL" id="RWGY01000005">
    <property type="protein sequence ID" value="TVU43667.1"/>
    <property type="molecule type" value="Genomic_DNA"/>
</dbReference>
<name>A0A5J9W6T5_9POAL</name>
<organism evidence="8 9">
    <name type="scientific">Eragrostis curvula</name>
    <name type="common">weeping love grass</name>
    <dbReference type="NCBI Taxonomy" id="38414"/>
    <lineage>
        <taxon>Eukaryota</taxon>
        <taxon>Viridiplantae</taxon>
        <taxon>Streptophyta</taxon>
        <taxon>Embryophyta</taxon>
        <taxon>Tracheophyta</taxon>
        <taxon>Spermatophyta</taxon>
        <taxon>Magnoliopsida</taxon>
        <taxon>Liliopsida</taxon>
        <taxon>Poales</taxon>
        <taxon>Poaceae</taxon>
        <taxon>PACMAD clade</taxon>
        <taxon>Chloridoideae</taxon>
        <taxon>Eragrostideae</taxon>
        <taxon>Eragrostidinae</taxon>
        <taxon>Eragrostis</taxon>
    </lineage>
</organism>
<dbReference type="GO" id="GO:0042742">
    <property type="term" value="P:defense response to bacterium"/>
    <property type="evidence" value="ECO:0007669"/>
    <property type="project" value="UniProtKB-ARBA"/>
</dbReference>
<dbReference type="SUPFAM" id="SSF52058">
    <property type="entry name" value="L domain-like"/>
    <property type="match status" value="1"/>
</dbReference>
<dbReference type="InterPro" id="IPR036388">
    <property type="entry name" value="WH-like_DNA-bd_sf"/>
</dbReference>
<dbReference type="Pfam" id="PF00931">
    <property type="entry name" value="NB-ARC"/>
    <property type="match status" value="1"/>
</dbReference>
<proteinExistence type="predicted"/>
<dbReference type="Gene3D" id="1.10.10.10">
    <property type="entry name" value="Winged helix-like DNA-binding domain superfamily/Winged helix DNA-binding domain"/>
    <property type="match status" value="1"/>
</dbReference>
<reference evidence="8 9" key="1">
    <citation type="journal article" date="2019" name="Sci. Rep.">
        <title>A high-quality genome of Eragrostis curvula grass provides insights into Poaceae evolution and supports new strategies to enhance forage quality.</title>
        <authorList>
            <person name="Carballo J."/>
            <person name="Santos B.A.C.M."/>
            <person name="Zappacosta D."/>
            <person name="Garbus I."/>
            <person name="Selva J.P."/>
            <person name="Gallo C.A."/>
            <person name="Diaz A."/>
            <person name="Albertini E."/>
            <person name="Caccamo M."/>
            <person name="Echenique V."/>
        </authorList>
    </citation>
    <scope>NUCLEOTIDE SEQUENCE [LARGE SCALE GENOMIC DNA]</scope>
    <source>
        <strain evidence="9">cv. Victoria</strain>
        <tissue evidence="8">Leaf</tissue>
    </source>
</reference>
<dbReference type="Pfam" id="PF23559">
    <property type="entry name" value="WHD_DRP"/>
    <property type="match status" value="1"/>
</dbReference>
<dbReference type="GO" id="GO:0043531">
    <property type="term" value="F:ADP binding"/>
    <property type="evidence" value="ECO:0007669"/>
    <property type="project" value="InterPro"/>
</dbReference>
<dbReference type="FunFam" id="1.10.10.10:FF:000322">
    <property type="entry name" value="Probable disease resistance protein At1g63360"/>
    <property type="match status" value="1"/>
</dbReference>
<feature type="non-terminal residue" evidence="8">
    <location>
        <position position="1"/>
    </location>
</feature>
<dbReference type="PRINTS" id="PR00364">
    <property type="entry name" value="DISEASERSIST"/>
</dbReference>